<dbReference type="Pfam" id="PF17853">
    <property type="entry name" value="GGDEF_2"/>
    <property type="match status" value="1"/>
</dbReference>
<evidence type="ECO:0000313" key="5">
    <source>
        <dbReference type="Proteomes" id="UP000651156"/>
    </source>
</evidence>
<accession>A0ABR9UMQ2</accession>
<dbReference type="InterPro" id="IPR051448">
    <property type="entry name" value="CdaR-like_regulators"/>
</dbReference>
<dbReference type="EMBL" id="JADEWN010000007">
    <property type="protein sequence ID" value="MBE9189574.1"/>
    <property type="molecule type" value="Genomic_DNA"/>
</dbReference>
<gene>
    <name evidence="4" type="ORF">IQ230_04180</name>
</gene>
<reference evidence="4 5" key="1">
    <citation type="submission" date="2020-10" db="EMBL/GenBank/DDBJ databases">
        <authorList>
            <person name="Castelo-Branco R."/>
            <person name="Eusebio N."/>
            <person name="Adriana R."/>
            <person name="Vieira A."/>
            <person name="Brugerolle De Fraissinette N."/>
            <person name="Rezende De Castro R."/>
            <person name="Schneider M.P."/>
            <person name="Vasconcelos V."/>
            <person name="Leao P.N."/>
        </authorList>
    </citation>
    <scope>NUCLEOTIDE SEQUENCE [LARGE SCALE GENOMIC DNA]</scope>
    <source>
        <strain evidence="4 5">LEGE 06123</strain>
    </source>
</reference>
<organism evidence="4 5">
    <name type="scientific">Gloeocapsopsis crepidinum LEGE 06123</name>
    <dbReference type="NCBI Taxonomy" id="588587"/>
    <lineage>
        <taxon>Bacteria</taxon>
        <taxon>Bacillati</taxon>
        <taxon>Cyanobacteriota</taxon>
        <taxon>Cyanophyceae</taxon>
        <taxon>Oscillatoriophycideae</taxon>
        <taxon>Chroococcales</taxon>
        <taxon>Chroococcaceae</taxon>
        <taxon>Gloeocapsopsis</taxon>
    </lineage>
</organism>
<feature type="domain" description="CdaR GGDEF-like" evidence="3">
    <location>
        <begin position="132"/>
        <end position="288"/>
    </location>
</feature>
<evidence type="ECO:0000313" key="4">
    <source>
        <dbReference type="EMBL" id="MBE9189574.1"/>
    </source>
</evidence>
<dbReference type="InterPro" id="IPR025736">
    <property type="entry name" value="PucR_C-HTH_dom"/>
</dbReference>
<dbReference type="Pfam" id="PF13556">
    <property type="entry name" value="HTH_30"/>
    <property type="match status" value="1"/>
</dbReference>
<dbReference type="PANTHER" id="PTHR33744">
    <property type="entry name" value="CARBOHYDRATE DIACID REGULATOR"/>
    <property type="match status" value="1"/>
</dbReference>
<evidence type="ECO:0000259" key="3">
    <source>
        <dbReference type="Pfam" id="PF17853"/>
    </source>
</evidence>
<dbReference type="Proteomes" id="UP000651156">
    <property type="component" value="Unassembled WGS sequence"/>
</dbReference>
<sequence length="405" mass="44303">MDTTALLTKATEYFRTAKVVTQKVAELLSAQVCVTNEQGIVIASSNLELVGLSSNDLDNTATNHYLRVPLSVDMQAGEVIVGEPCNGDVISPRLAQVLIEMVINQTAIIDNLPTQHQLKDKFIYDLLHGLIDETTVVRYSKLLGLDLSPPRAVILIDASEYILGNHPQQSEETVEVKIRRRAQLVISSIVRFFLLPKDTICAYIGDGEIAVLKASNTKNLANWAKSGDVLEQSSYSWANLTALNRAAIALLACLRADTGTEISIGIGRYHPGIQGLAHSYQDARAALSLGCRFHGKNQVHCLAQLGIAALVGVSDEKTKIELATHLLSPLDREPELLATLDTFFATNLSSKATASQLLIHRNTLTYRLEKITSLIGLDPRRFDDAVQIRLALLLRSLNSTFAAKR</sequence>
<feature type="domain" description="PucR C-terminal helix-turn-helix" evidence="2">
    <location>
        <begin position="336"/>
        <end position="393"/>
    </location>
</feature>
<proteinExistence type="inferred from homology"/>
<protein>
    <submittedName>
        <fullName evidence="4">Helix-turn-helix domain-containing protein</fullName>
    </submittedName>
</protein>
<comment type="similarity">
    <text evidence="1">Belongs to the CdaR family.</text>
</comment>
<dbReference type="InterPro" id="IPR042070">
    <property type="entry name" value="PucR_C-HTH_sf"/>
</dbReference>
<comment type="caution">
    <text evidence="4">The sequence shown here is derived from an EMBL/GenBank/DDBJ whole genome shotgun (WGS) entry which is preliminary data.</text>
</comment>
<name>A0ABR9UMQ2_9CHRO</name>
<keyword evidence="5" id="KW-1185">Reference proteome</keyword>
<evidence type="ECO:0000256" key="1">
    <source>
        <dbReference type="ARBA" id="ARBA00006754"/>
    </source>
</evidence>
<dbReference type="Gene3D" id="1.10.10.2840">
    <property type="entry name" value="PucR C-terminal helix-turn-helix domain"/>
    <property type="match status" value="1"/>
</dbReference>
<dbReference type="PANTHER" id="PTHR33744:SF15">
    <property type="entry name" value="CARBOHYDRATE DIACID REGULATOR"/>
    <property type="match status" value="1"/>
</dbReference>
<dbReference type="InterPro" id="IPR041522">
    <property type="entry name" value="CdaR_GGDEF"/>
</dbReference>
<evidence type="ECO:0000259" key="2">
    <source>
        <dbReference type="Pfam" id="PF13556"/>
    </source>
</evidence>